<sequence>MFEENIDERWNSRLDDARKLVAAQIVESVKTKWGTAVALEAATGICQTEISRIRHGKFDRFSLERLVRLLWIVDPDVEVELELKVVPKADG</sequence>
<proteinExistence type="predicted"/>
<dbReference type="EMBL" id="FPCH01000002">
    <property type="protein sequence ID" value="SFV33194.1"/>
    <property type="molecule type" value="Genomic_DNA"/>
</dbReference>
<dbReference type="InterPro" id="IPR010982">
    <property type="entry name" value="Lambda_DNA-bd_dom_sf"/>
</dbReference>
<reference evidence="3" key="1">
    <citation type="submission" date="2016-10" db="EMBL/GenBank/DDBJ databases">
        <authorList>
            <person name="Varghese N."/>
            <person name="Submissions S."/>
        </authorList>
    </citation>
    <scope>NUCLEOTIDE SEQUENCE [LARGE SCALE GENOMIC DNA]</scope>
    <source>
        <strain evidence="3">DSM 1565</strain>
    </source>
</reference>
<evidence type="ECO:0000259" key="1">
    <source>
        <dbReference type="Pfam" id="PF13744"/>
    </source>
</evidence>
<feature type="domain" description="HigA2-like helix-turn-helix" evidence="1">
    <location>
        <begin position="21"/>
        <end position="80"/>
    </location>
</feature>
<evidence type="ECO:0000313" key="2">
    <source>
        <dbReference type="EMBL" id="SFV33194.1"/>
    </source>
</evidence>
<protein>
    <submittedName>
        <fullName evidence="2">Helix-turn-helix domain-containing protein</fullName>
    </submittedName>
</protein>
<organism evidence="2 3">
    <name type="scientific">Hyphomicrobium facile</name>
    <dbReference type="NCBI Taxonomy" id="51670"/>
    <lineage>
        <taxon>Bacteria</taxon>
        <taxon>Pseudomonadati</taxon>
        <taxon>Pseudomonadota</taxon>
        <taxon>Alphaproteobacteria</taxon>
        <taxon>Hyphomicrobiales</taxon>
        <taxon>Hyphomicrobiaceae</taxon>
        <taxon>Hyphomicrobium</taxon>
    </lineage>
</organism>
<dbReference type="InterPro" id="IPR039554">
    <property type="entry name" value="HigA2-like_HTH"/>
</dbReference>
<keyword evidence="3" id="KW-1185">Reference proteome</keyword>
<dbReference type="Proteomes" id="UP000199423">
    <property type="component" value="Unassembled WGS sequence"/>
</dbReference>
<accession>A0A1I7NEU7</accession>
<dbReference type="SUPFAM" id="SSF47413">
    <property type="entry name" value="lambda repressor-like DNA-binding domains"/>
    <property type="match status" value="1"/>
</dbReference>
<dbReference type="Pfam" id="PF13744">
    <property type="entry name" value="HTH_37"/>
    <property type="match status" value="1"/>
</dbReference>
<dbReference type="GO" id="GO:0003677">
    <property type="term" value="F:DNA binding"/>
    <property type="evidence" value="ECO:0007669"/>
    <property type="project" value="InterPro"/>
</dbReference>
<name>A0A1I7NEU7_9HYPH</name>
<gene>
    <name evidence="2" type="ORF">SAMN04488557_1872</name>
</gene>
<dbReference type="AlphaFoldDB" id="A0A1I7NEU7"/>
<evidence type="ECO:0000313" key="3">
    <source>
        <dbReference type="Proteomes" id="UP000199423"/>
    </source>
</evidence>
<dbReference type="Gene3D" id="1.10.260.40">
    <property type="entry name" value="lambda repressor-like DNA-binding domains"/>
    <property type="match status" value="1"/>
</dbReference>